<proteinExistence type="predicted"/>
<comment type="caution">
    <text evidence="2">The sequence shown here is derived from an EMBL/GenBank/DDBJ whole genome shotgun (WGS) entry which is preliminary data.</text>
</comment>
<reference evidence="2" key="1">
    <citation type="submission" date="2019-09" db="EMBL/GenBank/DDBJ databases">
        <title>Draft genome information of white flower Hibiscus syriacus.</title>
        <authorList>
            <person name="Kim Y.-M."/>
        </authorList>
    </citation>
    <scope>NUCLEOTIDE SEQUENCE [LARGE SCALE GENOMIC DNA]</scope>
    <source>
        <strain evidence="2">YM2019G1</strain>
    </source>
</reference>
<dbReference type="Pfam" id="PF14223">
    <property type="entry name" value="Retrotran_gag_2"/>
    <property type="match status" value="1"/>
</dbReference>
<name>A0A6A2YPZ5_HIBSY</name>
<dbReference type="GO" id="GO:0010088">
    <property type="term" value="P:phloem development"/>
    <property type="evidence" value="ECO:0007669"/>
    <property type="project" value="InterPro"/>
</dbReference>
<evidence type="ECO:0000259" key="1">
    <source>
        <dbReference type="Pfam" id="PF14576"/>
    </source>
</evidence>
<dbReference type="AlphaFoldDB" id="A0A6A2YPZ5"/>
<dbReference type="PANTHER" id="PTHR33232:SF12">
    <property type="entry name" value="PROTEIN SIEVE ELEMENT OCCLUSION B-LIKE"/>
    <property type="match status" value="1"/>
</dbReference>
<dbReference type="Proteomes" id="UP000436088">
    <property type="component" value="Unassembled WGS sequence"/>
</dbReference>
<evidence type="ECO:0000313" key="3">
    <source>
        <dbReference type="Proteomes" id="UP000436088"/>
    </source>
</evidence>
<gene>
    <name evidence="2" type="ORF">F3Y22_tig00111330pilonHSYRG00629</name>
</gene>
<sequence length="523" mass="58176">MFAVSDDSAMIKQIQSTHAPDGRLVNVNPILHIIDNILRHITPNIDHALNIRPVYPLMTTCLMHWLTSYRKSPARRSRCSCNNNGDSQHALKLFMGCESGASFSCFRSELRGVLASCPTLHHQFTGQIRGSLQSIARRFRAFPNNETHFEALNKSIKAMIDVTKCIVEFTMLPTKYISSEVPPTSIALAHIPTTTYRTVRSVVACAAFVTSNSEAWELSSLAHKVSNIHEHLQILLRRCYHRIDEMKQKEAFDDFKLTIETPQVDVVRILIRIFHKEDPHALLSPEKTKVIKTRVDELALLGKPIDDEDLIDRVLEGLSDEYKSVIDAINACDTPISFAELHEKLLNKEASLQTAQPPSLSLPAMTNPTAFQNRLNWRPSATNSQQSCPTTILSPHDQCQLKPYLGRCQSCDTQGHTANRCPIGASHHVTSDLSNLSLHSSYQGSDDVMIGDGSTLHITHTGSTTIPTSSRTFTLQNVKDLNTGTILLMGEPKDGVYEWLTTSPLVSSPPLLAFSSVKTTSFE</sequence>
<dbReference type="Pfam" id="PF14576">
    <property type="entry name" value="SEO_N"/>
    <property type="match status" value="2"/>
</dbReference>
<organism evidence="2 3">
    <name type="scientific">Hibiscus syriacus</name>
    <name type="common">Rose of Sharon</name>
    <dbReference type="NCBI Taxonomy" id="106335"/>
    <lineage>
        <taxon>Eukaryota</taxon>
        <taxon>Viridiplantae</taxon>
        <taxon>Streptophyta</taxon>
        <taxon>Embryophyta</taxon>
        <taxon>Tracheophyta</taxon>
        <taxon>Spermatophyta</taxon>
        <taxon>Magnoliopsida</taxon>
        <taxon>eudicotyledons</taxon>
        <taxon>Gunneridae</taxon>
        <taxon>Pentapetalae</taxon>
        <taxon>rosids</taxon>
        <taxon>malvids</taxon>
        <taxon>Malvales</taxon>
        <taxon>Malvaceae</taxon>
        <taxon>Malvoideae</taxon>
        <taxon>Hibiscus</taxon>
    </lineage>
</organism>
<feature type="domain" description="Sieve element occlusion N-terminal" evidence="1">
    <location>
        <begin position="5"/>
        <end position="50"/>
    </location>
</feature>
<dbReference type="PANTHER" id="PTHR33232">
    <property type="entry name" value="PROTEIN SIEVE ELEMENT OCCLUSION B-LIKE"/>
    <property type="match status" value="1"/>
</dbReference>
<keyword evidence="3" id="KW-1185">Reference proteome</keyword>
<accession>A0A6A2YPZ5</accession>
<protein>
    <recommendedName>
        <fullName evidence="1">Sieve element occlusion N-terminal domain-containing protein</fullName>
    </recommendedName>
</protein>
<dbReference type="InterPro" id="IPR039299">
    <property type="entry name" value="SEOA"/>
</dbReference>
<dbReference type="EMBL" id="VEPZ02001308">
    <property type="protein sequence ID" value="KAE8681409.1"/>
    <property type="molecule type" value="Genomic_DNA"/>
</dbReference>
<feature type="domain" description="Sieve element occlusion N-terminal" evidence="1">
    <location>
        <begin position="146"/>
        <end position="262"/>
    </location>
</feature>
<dbReference type="InterPro" id="IPR027942">
    <property type="entry name" value="SEO_N"/>
</dbReference>
<evidence type="ECO:0000313" key="2">
    <source>
        <dbReference type="EMBL" id="KAE8681409.1"/>
    </source>
</evidence>